<dbReference type="AlphaFoldDB" id="A0A8S9MVJ5"/>
<dbReference type="EMBL" id="QGKX02002183">
    <property type="protein sequence ID" value="KAF3485479.1"/>
    <property type="molecule type" value="Genomic_DNA"/>
</dbReference>
<gene>
    <name evidence="2" type="ORF">F2Q69_00055077</name>
</gene>
<evidence type="ECO:0000313" key="3">
    <source>
        <dbReference type="Proteomes" id="UP000712600"/>
    </source>
</evidence>
<name>A0A8S9MVJ5_BRACR</name>
<keyword evidence="1" id="KW-0472">Membrane</keyword>
<evidence type="ECO:0000256" key="1">
    <source>
        <dbReference type="SAM" id="Phobius"/>
    </source>
</evidence>
<reference evidence="2" key="1">
    <citation type="submission" date="2019-12" db="EMBL/GenBank/DDBJ databases">
        <title>Genome sequencing and annotation of Brassica cretica.</title>
        <authorList>
            <person name="Studholme D.J."/>
            <person name="Sarris P."/>
        </authorList>
    </citation>
    <scope>NUCLEOTIDE SEQUENCE</scope>
    <source>
        <strain evidence="2">PFS-109/04</strain>
        <tissue evidence="2">Leaf</tissue>
    </source>
</reference>
<accession>A0A8S9MVJ5</accession>
<evidence type="ECO:0000313" key="2">
    <source>
        <dbReference type="EMBL" id="KAF3485479.1"/>
    </source>
</evidence>
<keyword evidence="1" id="KW-0812">Transmembrane</keyword>
<feature type="transmembrane region" description="Helical" evidence="1">
    <location>
        <begin position="46"/>
        <end position="67"/>
    </location>
</feature>
<keyword evidence="1" id="KW-1133">Transmembrane helix</keyword>
<organism evidence="2 3">
    <name type="scientific">Brassica cretica</name>
    <name type="common">Mustard</name>
    <dbReference type="NCBI Taxonomy" id="69181"/>
    <lineage>
        <taxon>Eukaryota</taxon>
        <taxon>Viridiplantae</taxon>
        <taxon>Streptophyta</taxon>
        <taxon>Embryophyta</taxon>
        <taxon>Tracheophyta</taxon>
        <taxon>Spermatophyta</taxon>
        <taxon>Magnoliopsida</taxon>
        <taxon>eudicotyledons</taxon>
        <taxon>Gunneridae</taxon>
        <taxon>Pentapetalae</taxon>
        <taxon>rosids</taxon>
        <taxon>malvids</taxon>
        <taxon>Brassicales</taxon>
        <taxon>Brassicaceae</taxon>
        <taxon>Brassiceae</taxon>
        <taxon>Brassica</taxon>
    </lineage>
</organism>
<dbReference type="Proteomes" id="UP000712600">
    <property type="component" value="Unassembled WGS sequence"/>
</dbReference>
<comment type="caution">
    <text evidence="2">The sequence shown here is derived from an EMBL/GenBank/DDBJ whole genome shotgun (WGS) entry which is preliminary data.</text>
</comment>
<proteinExistence type="predicted"/>
<protein>
    <submittedName>
        <fullName evidence="2">Uncharacterized protein</fullName>
    </submittedName>
</protein>
<sequence>MLLTSCLRLQDLFQKGISAADLRSIGRRISLLLERMVSFVVETRRVLLRLVAALLVVPRLITTLLVVGI</sequence>